<feature type="transmembrane region" description="Helical" evidence="1">
    <location>
        <begin position="7"/>
        <end position="40"/>
    </location>
</feature>
<accession>A0ABW2DJC0</accession>
<gene>
    <name evidence="2" type="ORF">ACFQHR_10140</name>
</gene>
<dbReference type="RefSeq" id="WP_066621836.1">
    <property type="nucleotide sequence ID" value="NZ_JBHSYQ010000004.1"/>
</dbReference>
<dbReference type="Pfam" id="PF11188">
    <property type="entry name" value="DUF2975"/>
    <property type="match status" value="1"/>
</dbReference>
<dbReference type="EMBL" id="JBHSYQ010000004">
    <property type="protein sequence ID" value="MFC6997987.1"/>
    <property type="molecule type" value="Genomic_DNA"/>
</dbReference>
<dbReference type="InterPro" id="IPR021354">
    <property type="entry name" value="DUF2975"/>
</dbReference>
<sequence>METKTKLILTIMNVIFWIVFIGLCIKTGALVISFFVSLFVNPEGAKDIYLGLDLHSLLKASQNQYVSVMSLVIFLSGMKTYLAYLVVKIFSQFDYATPFNATNAALISKISHTALGTGIVGLVAESYSKVLLKSGIALPLHWESSEFLFLAGIIFIIAQVFKRGIELQTENELTV</sequence>
<organism evidence="2 3">
    <name type="scientific">Rufibacter roseus</name>
    <dbReference type="NCBI Taxonomy" id="1567108"/>
    <lineage>
        <taxon>Bacteria</taxon>
        <taxon>Pseudomonadati</taxon>
        <taxon>Bacteroidota</taxon>
        <taxon>Cytophagia</taxon>
        <taxon>Cytophagales</taxon>
        <taxon>Hymenobacteraceae</taxon>
        <taxon>Rufibacter</taxon>
    </lineage>
</organism>
<protein>
    <submittedName>
        <fullName evidence="2">DUF2975 domain-containing protein</fullName>
    </submittedName>
</protein>
<keyword evidence="1" id="KW-0812">Transmembrane</keyword>
<comment type="caution">
    <text evidence="2">The sequence shown here is derived from an EMBL/GenBank/DDBJ whole genome shotgun (WGS) entry which is preliminary data.</text>
</comment>
<keyword evidence="1" id="KW-0472">Membrane</keyword>
<proteinExistence type="predicted"/>
<evidence type="ECO:0000313" key="2">
    <source>
        <dbReference type="EMBL" id="MFC6997987.1"/>
    </source>
</evidence>
<evidence type="ECO:0000313" key="3">
    <source>
        <dbReference type="Proteomes" id="UP001596405"/>
    </source>
</evidence>
<dbReference type="Proteomes" id="UP001596405">
    <property type="component" value="Unassembled WGS sequence"/>
</dbReference>
<name>A0ABW2DJC0_9BACT</name>
<feature type="transmembrane region" description="Helical" evidence="1">
    <location>
        <begin position="65"/>
        <end position="87"/>
    </location>
</feature>
<keyword evidence="1" id="KW-1133">Transmembrane helix</keyword>
<keyword evidence="3" id="KW-1185">Reference proteome</keyword>
<evidence type="ECO:0000256" key="1">
    <source>
        <dbReference type="SAM" id="Phobius"/>
    </source>
</evidence>
<reference evidence="3" key="1">
    <citation type="journal article" date="2019" name="Int. J. Syst. Evol. Microbiol.">
        <title>The Global Catalogue of Microorganisms (GCM) 10K type strain sequencing project: providing services to taxonomists for standard genome sequencing and annotation.</title>
        <authorList>
            <consortium name="The Broad Institute Genomics Platform"/>
            <consortium name="The Broad Institute Genome Sequencing Center for Infectious Disease"/>
            <person name="Wu L."/>
            <person name="Ma J."/>
        </authorList>
    </citation>
    <scope>NUCLEOTIDE SEQUENCE [LARGE SCALE GENOMIC DNA]</scope>
    <source>
        <strain evidence="3">CGMCC 4.7393</strain>
    </source>
</reference>